<comment type="caution">
    <text evidence="4">The sequence shown here is derived from an EMBL/GenBank/DDBJ whole genome shotgun (WGS) entry which is preliminary data.</text>
</comment>
<dbReference type="Proteomes" id="UP000811492">
    <property type="component" value="Unassembled WGS sequence"/>
</dbReference>
<dbReference type="InterPro" id="IPR002104">
    <property type="entry name" value="Integrase_catalytic"/>
</dbReference>
<dbReference type="InterPro" id="IPR013762">
    <property type="entry name" value="Integrase-like_cat_sf"/>
</dbReference>
<dbReference type="InterPro" id="IPR011010">
    <property type="entry name" value="DNA_brk_join_enz"/>
</dbReference>
<keyword evidence="1" id="KW-0233">DNA recombination</keyword>
<organism evidence="4 5">
    <name type="scientific">Leucobacter manosquensis</name>
    <dbReference type="NCBI Taxonomy" id="2810611"/>
    <lineage>
        <taxon>Bacteria</taxon>
        <taxon>Bacillati</taxon>
        <taxon>Actinomycetota</taxon>
        <taxon>Actinomycetes</taxon>
        <taxon>Micrococcales</taxon>
        <taxon>Microbacteriaceae</taxon>
        <taxon>Leucobacter</taxon>
    </lineage>
</organism>
<dbReference type="RefSeq" id="WP_211650554.1">
    <property type="nucleotide sequence ID" value="NZ_JAFEVO010000001.1"/>
</dbReference>
<dbReference type="Pfam" id="PF00589">
    <property type="entry name" value="Phage_integrase"/>
    <property type="match status" value="1"/>
</dbReference>
<dbReference type="SUPFAM" id="SSF56349">
    <property type="entry name" value="DNA breaking-rejoining enzymes"/>
    <property type="match status" value="1"/>
</dbReference>
<evidence type="ECO:0000313" key="4">
    <source>
        <dbReference type="EMBL" id="MBS3183284.1"/>
    </source>
</evidence>
<proteinExistence type="predicted"/>
<gene>
    <name evidence="4" type="ORF">JSQ98_13935</name>
</gene>
<evidence type="ECO:0000313" key="5">
    <source>
        <dbReference type="Proteomes" id="UP000811492"/>
    </source>
</evidence>
<feature type="region of interest" description="Disordered" evidence="2">
    <location>
        <begin position="1"/>
        <end position="48"/>
    </location>
</feature>
<name>A0ABS5M7U9_9MICO</name>
<dbReference type="Gene3D" id="1.10.443.10">
    <property type="entry name" value="Intergrase catalytic core"/>
    <property type="match status" value="1"/>
</dbReference>
<feature type="domain" description="Tyr recombinase" evidence="3">
    <location>
        <begin position="1"/>
        <end position="150"/>
    </location>
</feature>
<evidence type="ECO:0000256" key="1">
    <source>
        <dbReference type="ARBA" id="ARBA00023172"/>
    </source>
</evidence>
<dbReference type="PROSITE" id="PS51898">
    <property type="entry name" value="TYR_RECOMBINASE"/>
    <property type="match status" value="1"/>
</dbReference>
<keyword evidence="5" id="KW-1185">Reference proteome</keyword>
<reference evidence="4 5" key="1">
    <citation type="submission" date="2021-02" db="EMBL/GenBank/DDBJ databases">
        <title>Draft genome and description of Leucobacter sp nov strain Marseille-Q4368.</title>
        <authorList>
            <person name="Boxberger M."/>
            <person name="La Scola B."/>
        </authorList>
    </citation>
    <scope>NUCLEOTIDE SEQUENCE [LARGE SCALE GENOMIC DNA]</scope>
    <source>
        <strain evidence="4 5">Marseille-Q4368</strain>
    </source>
</reference>
<protein>
    <submittedName>
        <fullName evidence="4">Tyrosine-type recombinase/integrase</fullName>
    </submittedName>
</protein>
<evidence type="ECO:0000256" key="2">
    <source>
        <dbReference type="SAM" id="MobiDB-lite"/>
    </source>
</evidence>
<dbReference type="EMBL" id="JAFEVO010000001">
    <property type="protein sequence ID" value="MBS3183284.1"/>
    <property type="molecule type" value="Genomic_DNA"/>
</dbReference>
<sequence length="175" mass="19030">MRRLPRQQLHTPHDARRACQASAAPERNTDASRTHRAQRLHNPSPEQHCRGFVISEIGTFGELGYLFPGKPGEPPTRGQVGYWWAKARTAASVDGVRLHDLRHFYASGLIANGCDVVTVQQALGHAKATTTLNTYSHLWPTAEDKTRAAVGAIARTALAAAADSMRTADPEITTA</sequence>
<accession>A0ABS5M7U9</accession>
<evidence type="ECO:0000259" key="3">
    <source>
        <dbReference type="PROSITE" id="PS51898"/>
    </source>
</evidence>